<evidence type="ECO:0000256" key="12">
    <source>
        <dbReference type="ARBA" id="ARBA00048649"/>
    </source>
</evidence>
<evidence type="ECO:0000256" key="8">
    <source>
        <dbReference type="ARBA" id="ARBA00022857"/>
    </source>
</evidence>
<keyword evidence="11" id="KW-0520">NAD</keyword>
<evidence type="ECO:0000313" key="18">
    <source>
        <dbReference type="Proteomes" id="UP001500642"/>
    </source>
</evidence>
<dbReference type="Gene3D" id="1.10.490.10">
    <property type="entry name" value="Globins"/>
    <property type="match status" value="1"/>
</dbReference>
<feature type="domain" description="Globin" evidence="15">
    <location>
        <begin position="17"/>
        <end position="158"/>
    </location>
</feature>
<dbReference type="InterPro" id="IPR017938">
    <property type="entry name" value="Riboflavin_synthase-like_b-brl"/>
</dbReference>
<dbReference type="EC" id="1.14.12.17" evidence="3"/>
<dbReference type="Pfam" id="PF00970">
    <property type="entry name" value="FAD_binding_6"/>
    <property type="match status" value="1"/>
</dbReference>
<dbReference type="InterPro" id="IPR009050">
    <property type="entry name" value="Globin-like_sf"/>
</dbReference>
<organism evidence="17 18">
    <name type="scientific">Brevibacterium pityocampae</name>
    <dbReference type="NCBI Taxonomy" id="506594"/>
    <lineage>
        <taxon>Bacteria</taxon>
        <taxon>Bacillati</taxon>
        <taxon>Actinomycetota</taxon>
        <taxon>Actinomycetes</taxon>
        <taxon>Micrococcales</taxon>
        <taxon>Brevibacteriaceae</taxon>
        <taxon>Brevibacterium</taxon>
    </lineage>
</organism>
<dbReference type="InterPro" id="IPR000971">
    <property type="entry name" value="Globin"/>
</dbReference>
<evidence type="ECO:0000259" key="16">
    <source>
        <dbReference type="PROSITE" id="PS51384"/>
    </source>
</evidence>
<dbReference type="SUPFAM" id="SSF63380">
    <property type="entry name" value="Riboflavin synthase domain-like"/>
    <property type="match status" value="1"/>
</dbReference>
<dbReference type="InterPro" id="IPR017927">
    <property type="entry name" value="FAD-bd_FR_type"/>
</dbReference>
<evidence type="ECO:0000256" key="4">
    <source>
        <dbReference type="ARBA" id="ARBA00022617"/>
    </source>
</evidence>
<comment type="catalytic activity">
    <reaction evidence="13">
        <text>2 nitric oxide + NADPH + 2 O2 = 2 nitrate + NADP(+) + H(+)</text>
        <dbReference type="Rhea" id="RHEA:19465"/>
        <dbReference type="ChEBI" id="CHEBI:15378"/>
        <dbReference type="ChEBI" id="CHEBI:15379"/>
        <dbReference type="ChEBI" id="CHEBI:16480"/>
        <dbReference type="ChEBI" id="CHEBI:17632"/>
        <dbReference type="ChEBI" id="CHEBI:57783"/>
        <dbReference type="ChEBI" id="CHEBI:58349"/>
        <dbReference type="EC" id="1.14.12.17"/>
    </reaction>
</comment>
<evidence type="ECO:0000256" key="14">
    <source>
        <dbReference type="RuleBase" id="RU000356"/>
    </source>
</evidence>
<evidence type="ECO:0000256" key="2">
    <source>
        <dbReference type="ARBA" id="ARBA00006401"/>
    </source>
</evidence>
<evidence type="ECO:0000256" key="13">
    <source>
        <dbReference type="ARBA" id="ARBA00049433"/>
    </source>
</evidence>
<dbReference type="GO" id="GO:0051213">
    <property type="term" value="F:dioxygenase activity"/>
    <property type="evidence" value="ECO:0007669"/>
    <property type="project" value="UniProtKB-KW"/>
</dbReference>
<keyword evidence="18" id="KW-1185">Reference proteome</keyword>
<name>A0ABP8J6T5_9MICO</name>
<feature type="domain" description="FAD-binding FR-type" evidence="16">
    <location>
        <begin position="170"/>
        <end position="282"/>
    </location>
</feature>
<dbReference type="PANTHER" id="PTHR43396">
    <property type="entry name" value="FLAVOHEMOPROTEIN"/>
    <property type="match status" value="1"/>
</dbReference>
<keyword evidence="6" id="KW-0001">2Fe-2S</keyword>
<dbReference type="InterPro" id="IPR012292">
    <property type="entry name" value="Globin/Proto"/>
</dbReference>
<comment type="similarity">
    <text evidence="2">In the C-terminal section; belongs to the flavoprotein pyridine nucleotide cytochrome reductase family.</text>
</comment>
<dbReference type="SUPFAM" id="SSF46458">
    <property type="entry name" value="Globin-like"/>
    <property type="match status" value="1"/>
</dbReference>
<dbReference type="InterPro" id="IPR008333">
    <property type="entry name" value="Cbr1-like_FAD-bd_dom"/>
</dbReference>
<keyword evidence="8" id="KW-0521">NADP</keyword>
<keyword evidence="5 14" id="KW-0561">Oxygen transport</keyword>
<dbReference type="InterPro" id="IPR001433">
    <property type="entry name" value="OxRdtase_FAD/NAD-bd"/>
</dbReference>
<evidence type="ECO:0000256" key="1">
    <source>
        <dbReference type="ARBA" id="ARBA00001970"/>
    </source>
</evidence>
<dbReference type="PROSITE" id="PS01033">
    <property type="entry name" value="GLOBIN"/>
    <property type="match status" value="1"/>
</dbReference>
<evidence type="ECO:0000256" key="6">
    <source>
        <dbReference type="ARBA" id="ARBA00022714"/>
    </source>
</evidence>
<evidence type="ECO:0000256" key="7">
    <source>
        <dbReference type="ARBA" id="ARBA00022723"/>
    </source>
</evidence>
<dbReference type="Pfam" id="PF00175">
    <property type="entry name" value="NAD_binding_1"/>
    <property type="match status" value="1"/>
</dbReference>
<keyword evidence="10" id="KW-0411">Iron-sulfur</keyword>
<keyword evidence="14" id="KW-0813">Transport</keyword>
<evidence type="ECO:0000313" key="17">
    <source>
        <dbReference type="EMBL" id="GAA4385903.1"/>
    </source>
</evidence>
<sequence length="422" mass="45146">MSTSDLYLDEKELDSIGLTPEHEEIIKATLPLVGSKINEITPIFYSRMFEAHPELIADTFNRGNQKQGAQQRALAASVATFATMLVDPEAPAPVNLLSRIGHKHVSLGITKDQYQIVHDNLFAAIVEVLGEDVVTPDVAAAWDSVYWLMADVLTDFEYDLYRSARVEPGDVFRATTVVDRRDLPGDIVHFTVRAAEGSADLPGHLPGQYVSVGARLPDGARQLRQYSLVRGGSAAGELSFAFKRIRATESAPEGEVSNWLGENVQVGDSLEVTLPSGDLVLDTQATNPVVLISAGIGVTPMLGMLDSLAASGSARTVVALHADDSAEVDAFGAARTGYAAGLAEGSAITWYGTGTPDAELQGEVREGLMDLSAVELPEGASVYICGSNGFLQFIRTQLDDRGVAAADVHYELFAPNDWLLDA</sequence>
<comment type="cofactor">
    <cofactor evidence="1">
        <name>heme b</name>
        <dbReference type="ChEBI" id="CHEBI:60344"/>
    </cofactor>
</comment>
<proteinExistence type="inferred from homology"/>
<dbReference type="CDD" id="cd14782">
    <property type="entry name" value="FHb-globin_2"/>
    <property type="match status" value="1"/>
</dbReference>
<evidence type="ECO:0000259" key="15">
    <source>
        <dbReference type="PROSITE" id="PS01033"/>
    </source>
</evidence>
<dbReference type="EMBL" id="BAABGL010000003">
    <property type="protein sequence ID" value="GAA4385903.1"/>
    <property type="molecule type" value="Genomic_DNA"/>
</dbReference>
<dbReference type="PROSITE" id="PS51384">
    <property type="entry name" value="FAD_FR"/>
    <property type="match status" value="1"/>
</dbReference>
<dbReference type="Proteomes" id="UP001500642">
    <property type="component" value="Unassembled WGS sequence"/>
</dbReference>
<dbReference type="PANTHER" id="PTHR43396:SF3">
    <property type="entry name" value="FLAVOHEMOPROTEIN"/>
    <property type="match status" value="1"/>
</dbReference>
<evidence type="ECO:0000256" key="5">
    <source>
        <dbReference type="ARBA" id="ARBA00022621"/>
    </source>
</evidence>
<dbReference type="SUPFAM" id="SSF52343">
    <property type="entry name" value="Ferredoxin reductase-like, C-terminal NADP-linked domain"/>
    <property type="match status" value="1"/>
</dbReference>
<evidence type="ECO:0000256" key="11">
    <source>
        <dbReference type="ARBA" id="ARBA00023027"/>
    </source>
</evidence>
<dbReference type="InterPro" id="IPR039261">
    <property type="entry name" value="FNR_nucleotide-bd"/>
</dbReference>
<reference evidence="18" key="1">
    <citation type="journal article" date="2019" name="Int. J. Syst. Evol. Microbiol.">
        <title>The Global Catalogue of Microorganisms (GCM) 10K type strain sequencing project: providing services to taxonomists for standard genome sequencing and annotation.</title>
        <authorList>
            <consortium name="The Broad Institute Genomics Platform"/>
            <consortium name="The Broad Institute Genome Sequencing Center for Infectious Disease"/>
            <person name="Wu L."/>
            <person name="Ma J."/>
        </authorList>
    </citation>
    <scope>NUCLEOTIDE SEQUENCE [LARGE SCALE GENOMIC DNA]</scope>
    <source>
        <strain evidence="18">JCM 17808</strain>
    </source>
</reference>
<dbReference type="Gene3D" id="3.40.50.80">
    <property type="entry name" value="Nucleotide-binding domain of ferredoxin-NADP reductase (FNR) module"/>
    <property type="match status" value="1"/>
</dbReference>
<dbReference type="RefSeq" id="WP_345030073.1">
    <property type="nucleotide sequence ID" value="NZ_BAABGL010000003.1"/>
</dbReference>
<comment type="caution">
    <text evidence="17">The sequence shown here is derived from an EMBL/GenBank/DDBJ whole genome shotgun (WGS) entry which is preliminary data.</text>
</comment>
<comment type="similarity">
    <text evidence="14">Belongs to the globin family.</text>
</comment>
<keyword evidence="7" id="KW-0479">Metal-binding</keyword>
<keyword evidence="17" id="KW-0223">Dioxygenase</keyword>
<accession>A0ABP8J6T5</accession>
<evidence type="ECO:0000256" key="10">
    <source>
        <dbReference type="ARBA" id="ARBA00023014"/>
    </source>
</evidence>
<keyword evidence="17" id="KW-0560">Oxidoreductase</keyword>
<comment type="catalytic activity">
    <reaction evidence="12">
        <text>2 nitric oxide + NADH + 2 O2 = 2 nitrate + NAD(+) + H(+)</text>
        <dbReference type="Rhea" id="RHEA:19469"/>
        <dbReference type="ChEBI" id="CHEBI:15378"/>
        <dbReference type="ChEBI" id="CHEBI:15379"/>
        <dbReference type="ChEBI" id="CHEBI:16480"/>
        <dbReference type="ChEBI" id="CHEBI:17632"/>
        <dbReference type="ChEBI" id="CHEBI:57540"/>
        <dbReference type="ChEBI" id="CHEBI:57945"/>
        <dbReference type="EC" id="1.14.12.17"/>
    </reaction>
</comment>
<dbReference type="Pfam" id="PF00042">
    <property type="entry name" value="Globin"/>
    <property type="match status" value="1"/>
</dbReference>
<evidence type="ECO:0000256" key="9">
    <source>
        <dbReference type="ARBA" id="ARBA00023004"/>
    </source>
</evidence>
<dbReference type="Gene3D" id="2.40.30.10">
    <property type="entry name" value="Translation factors"/>
    <property type="match status" value="1"/>
</dbReference>
<protein>
    <recommendedName>
        <fullName evidence="3">nitric oxide dioxygenase</fullName>
        <ecNumber evidence="3">1.14.12.17</ecNumber>
    </recommendedName>
</protein>
<evidence type="ECO:0000256" key="3">
    <source>
        <dbReference type="ARBA" id="ARBA00012229"/>
    </source>
</evidence>
<keyword evidence="9" id="KW-0408">Iron</keyword>
<dbReference type="CDD" id="cd06184">
    <property type="entry name" value="flavohem_like_fad_nad_binding"/>
    <property type="match status" value="1"/>
</dbReference>
<gene>
    <name evidence="17" type="ORF">GCM10023167_08260</name>
</gene>
<keyword evidence="4 14" id="KW-0349">Heme</keyword>